<feature type="region of interest" description="Disordered" evidence="2">
    <location>
        <begin position="161"/>
        <end position="228"/>
    </location>
</feature>
<proteinExistence type="predicted"/>
<reference evidence="3" key="1">
    <citation type="journal article" date="2021" name="Proc. Natl. Acad. Sci. U.S.A.">
        <title>Three genomes in the algal genus Volvox reveal the fate of a haploid sex-determining region after a transition to homothallism.</title>
        <authorList>
            <person name="Yamamoto K."/>
            <person name="Hamaji T."/>
            <person name="Kawai-Toyooka H."/>
            <person name="Matsuzaki R."/>
            <person name="Takahashi F."/>
            <person name="Nishimura Y."/>
            <person name="Kawachi M."/>
            <person name="Noguchi H."/>
            <person name="Minakuchi Y."/>
            <person name="Umen J.G."/>
            <person name="Toyoda A."/>
            <person name="Nozaki H."/>
        </authorList>
    </citation>
    <scope>NUCLEOTIDE SEQUENCE</scope>
    <source>
        <strain evidence="3">NIES-3780</strain>
    </source>
</reference>
<comment type="caution">
    <text evidence="3">The sequence shown here is derived from an EMBL/GenBank/DDBJ whole genome shotgun (WGS) entry which is preliminary data.</text>
</comment>
<feature type="compositionally biased region" description="Polar residues" evidence="2">
    <location>
        <begin position="1590"/>
        <end position="1601"/>
    </location>
</feature>
<feature type="compositionally biased region" description="Polar residues" evidence="2">
    <location>
        <begin position="202"/>
        <end position="228"/>
    </location>
</feature>
<feature type="compositionally biased region" description="Low complexity" evidence="2">
    <location>
        <begin position="255"/>
        <end position="266"/>
    </location>
</feature>
<feature type="compositionally biased region" description="Polar residues" evidence="2">
    <location>
        <begin position="1485"/>
        <end position="1509"/>
    </location>
</feature>
<feature type="region of interest" description="Disordered" evidence="2">
    <location>
        <begin position="1461"/>
        <end position="1520"/>
    </location>
</feature>
<evidence type="ECO:0000313" key="3">
    <source>
        <dbReference type="EMBL" id="GIL59211.1"/>
    </source>
</evidence>
<gene>
    <name evidence="3" type="ORF">Vafri_13907</name>
</gene>
<feature type="region of interest" description="Disordered" evidence="2">
    <location>
        <begin position="250"/>
        <end position="316"/>
    </location>
</feature>
<name>A0A8J4BIB2_9CHLO</name>
<feature type="compositionally biased region" description="Polar residues" evidence="2">
    <location>
        <begin position="533"/>
        <end position="542"/>
    </location>
</feature>
<organism evidence="3 4">
    <name type="scientific">Volvox africanus</name>
    <dbReference type="NCBI Taxonomy" id="51714"/>
    <lineage>
        <taxon>Eukaryota</taxon>
        <taxon>Viridiplantae</taxon>
        <taxon>Chlorophyta</taxon>
        <taxon>core chlorophytes</taxon>
        <taxon>Chlorophyceae</taxon>
        <taxon>CS clade</taxon>
        <taxon>Chlamydomonadales</taxon>
        <taxon>Volvocaceae</taxon>
        <taxon>Volvox</taxon>
    </lineage>
</organism>
<feature type="coiled-coil region" evidence="1">
    <location>
        <begin position="1987"/>
        <end position="2042"/>
    </location>
</feature>
<protein>
    <submittedName>
        <fullName evidence="3">Uncharacterized protein</fullName>
    </submittedName>
</protein>
<dbReference type="PANTHER" id="PTHR24216">
    <property type="entry name" value="PAXILLIN-RELATED"/>
    <property type="match status" value="1"/>
</dbReference>
<sequence length="2052" mass="212189">MMDQDRLEYAEANQGGKRRSSLGALSKSKPVTKLKTMFEAKGPATKIKESGLLGKLKPLSASLDTGSFAAALSGSMASLKMSIGGPLQQSPATPMASLSGMPQQAPAEPDVLRHPSPSRSVEDLQLGLPVYQESLAHCSDADARKSPGSAGFLKRMSSSLKKALTPKSSTGKQKAEGFSPSYAGSDASNLSPRPSPQLLMTPCSQPSSTSLDLNCRSDQTQPPATISPSALMGYDVHIARDCPEWARSFEGGVDSTFRPTSSSSRPPRSPCMAQPPSGSVPDGVSLQHEAPLPISSRDVSPRPPLPASNDQSQVCNGIVLGPGTLTVAEEKFLSAGGKGPPAAPATHDVTPDDSFAASLTVIPTVPDCSNGSHASPLLQELNMDAVIISSLRPQSTSNPGTDAYDVLADLHADELVFPSLLSTDSCGPTIHAVEAVASQGSDGPFSQTDKAADVNMGTCISEVPIEEPQVAVPSSEEMPIAMTAATDTEPPASSMDVDSTAHQEPVFMQPVPLAIRRGFGAAGSLNLDLSGAVKNSQGSPDTATPKGEGNALPDSCIVGLTPVRPDTAALCPMNVDTPSLSTVAEGSPEASPEADLPTMELENNFRQAHVAHDMDLGHGPSGAIIDDQELDPYGAVPPSIIGDACVLPEEHRACKRPATQSLMLVPVIPDIVDPVVVGTDMDCADHGPSAASTITDASQQPGRSALSDLPVATPDRVAEPVVDLSAAGVQILADLEADIACPAEIVTSASTSPAQHVGASTLQEVCDSPSELEAAGQGADPLLSRDGSCIPVQNFCTIVSDVGKAQLLGFPSKTYEEPLALWPSSASSPTGCHAQDNRLGTLDASETGIQQSLAQEPPTHCVVVKADALNTEDLPNSPCSATGEAVVGTGAFGGQHELPRADVVDAPQDFVAYMPALPLRTGHFEGGDMAIVPAAQLDDSAIPHVLDGTQAAEISRAESIDINLSEHSQAKPEVHTVCHAAPVEVAAVVNVLPDVPAYASLQPMDTDTDLMDLDSSGGFTQLQSAQASPGDTVDVVDVTPACELDQNSMEVPASQLLELPQPSTSEVAKPHQSCMAPHIGFPFVAEAPVDSHAGSSSDSVDLGSVTGVSAATDVGFVTPATAPAQAFQSPVEAQLIAPQSGAVQLVTAQLGNQDDDPMMVSPMPQRWSTLPSVLPVGSEQVMPQAFTDIAGVDAAASTSSMHDSATVISADTSRLSVRTFQLHDFQLHEVPAASMQAQAYAEMPVQDHMTQHGDQGSTETPDALAPPLQSISPVTDSMNIGTVTHVPIVYGPVDGSTVTTTADDVESAVRLPTGASAPELIASVPSVAAPPPLPAGDDVPMADSLEAIEALWGNDDLLEEPRSATAEGLMPQVASSPVSTSKQVESHFLSQSGRKVAPDVVLQVERESLDLFSLRNSCASRVSDSLMVESLESFENVGLCVKGRAMGFVPMAPLKEGDEDAAVTGRTSGSDGGSGATSAGPPSPNVTFPVNTSGSTDSQETPGINTVTIPANKPAACSSGRRDAVSSAAAGMVKASGSAAKAATPAGASRANATPSTALKAMGAANAGGASASKVCVSKRSLPVAVPQPRQVSTPGQQVAVSSGPSSGSRLPGFAPTPAAGTNRTPAPTPGSKPPMSSAGAPPGAVPGRPGVIPQSGVISSGKGQNPVSGINRPGLLLVHQPTAIARPGVGLFDTPVNSHAAAVPLADTPFPASDFDLDTVDISAEASKAIALLGGGDTSTSGAAAQHATPELEAIPGAAVAGTPTMCVLETHVQLLTGKLAEAEDNINQLQNANAMLRDQLSTLQFKLSMTNDLDMERDAREYLEHELSTLRQQAAGLEADVRAAHVEIKRHEQAAVETLASQQSKEAEWARKEAEMEQRMQQMASEVEAARSSAQQMNARIAEADARAAAATAKCDDETARSRELQVTLGLQAHQLVQVQRARDDAEAKFQRAMEQLITAQTSHKKAVVEYEQKLLHSSNLASQINDVRDKYRQMKQHATNADQRAQHAEAKAQETANALAKANMEKAELMQMCNELLTQLEATKVKGGR</sequence>
<feature type="region of interest" description="Disordered" evidence="2">
    <location>
        <begin position="1586"/>
        <end position="1647"/>
    </location>
</feature>
<accession>A0A8J4BIB2</accession>
<dbReference type="Proteomes" id="UP000747399">
    <property type="component" value="Unassembled WGS sequence"/>
</dbReference>
<feature type="coiled-coil region" evidence="1">
    <location>
        <begin position="1774"/>
        <end position="1958"/>
    </location>
</feature>
<evidence type="ECO:0000256" key="1">
    <source>
        <dbReference type="SAM" id="Coils"/>
    </source>
</evidence>
<dbReference type="EMBL" id="BNCO01000034">
    <property type="protein sequence ID" value="GIL59211.1"/>
    <property type="molecule type" value="Genomic_DNA"/>
</dbReference>
<dbReference type="PANTHER" id="PTHR24216:SF65">
    <property type="entry name" value="PAXILLIN-LIKE PROTEIN 1"/>
    <property type="match status" value="1"/>
</dbReference>
<keyword evidence="4" id="KW-1185">Reference proteome</keyword>
<keyword evidence="1" id="KW-0175">Coiled coil</keyword>
<feature type="compositionally biased region" description="Polar residues" evidence="2">
    <location>
        <begin position="161"/>
        <end position="172"/>
    </location>
</feature>
<feature type="compositionally biased region" description="Low complexity" evidence="2">
    <location>
        <begin position="1634"/>
        <end position="1647"/>
    </location>
</feature>
<feature type="region of interest" description="Disordered" evidence="2">
    <location>
        <begin position="84"/>
        <end position="120"/>
    </location>
</feature>
<feature type="region of interest" description="Disordered" evidence="2">
    <location>
        <begin position="1"/>
        <end position="28"/>
    </location>
</feature>
<evidence type="ECO:0000313" key="4">
    <source>
        <dbReference type="Proteomes" id="UP000747399"/>
    </source>
</evidence>
<feature type="region of interest" description="Disordered" evidence="2">
    <location>
        <begin position="532"/>
        <end position="554"/>
    </location>
</feature>
<evidence type="ECO:0000256" key="2">
    <source>
        <dbReference type="SAM" id="MobiDB-lite"/>
    </source>
</evidence>